<organism evidence="8 9">
    <name type="scientific">Jejuia spongiicola</name>
    <dbReference type="NCBI Taxonomy" id="2942207"/>
    <lineage>
        <taxon>Bacteria</taxon>
        <taxon>Pseudomonadati</taxon>
        <taxon>Bacteroidota</taxon>
        <taxon>Flavobacteriia</taxon>
        <taxon>Flavobacteriales</taxon>
        <taxon>Flavobacteriaceae</taxon>
        <taxon>Jejuia</taxon>
    </lineage>
</organism>
<dbReference type="Gene3D" id="1.20.1600.10">
    <property type="entry name" value="Outer membrane efflux proteins (OEP)"/>
    <property type="match status" value="1"/>
</dbReference>
<evidence type="ECO:0000256" key="3">
    <source>
        <dbReference type="ARBA" id="ARBA00022448"/>
    </source>
</evidence>
<dbReference type="Proteomes" id="UP001165381">
    <property type="component" value="Unassembled WGS sequence"/>
</dbReference>
<evidence type="ECO:0000256" key="6">
    <source>
        <dbReference type="ARBA" id="ARBA00023136"/>
    </source>
</evidence>
<keyword evidence="9" id="KW-1185">Reference proteome</keyword>
<dbReference type="EMBL" id="JAMFLZ010000004">
    <property type="protein sequence ID" value="MCL6295394.1"/>
    <property type="molecule type" value="Genomic_DNA"/>
</dbReference>
<evidence type="ECO:0000256" key="7">
    <source>
        <dbReference type="ARBA" id="ARBA00023237"/>
    </source>
</evidence>
<keyword evidence="5" id="KW-0812">Transmembrane</keyword>
<dbReference type="PANTHER" id="PTHR30026">
    <property type="entry name" value="OUTER MEMBRANE PROTEIN TOLC"/>
    <property type="match status" value="1"/>
</dbReference>
<reference evidence="8" key="1">
    <citation type="submission" date="2022-05" db="EMBL/GenBank/DDBJ databases">
        <authorList>
            <person name="Park J.-S."/>
        </authorList>
    </citation>
    <scope>NUCLEOTIDE SEQUENCE</scope>
    <source>
        <strain evidence="8">2012CJ34-3</strain>
    </source>
</reference>
<sequence>MKIMIKLISHFLQHFRNFVGVKHSVLLFSVLFTVASFAQQKKWTLQESVAYALENNISVKQTENTLLLNEQDIVAAKGQFLPSVNGSLGERMSIGSGFDPVTNQRINNQTTHSFNYNFSVNQNVFNGFRTLNLYKQSRLNQEINNLELARIKDDISLNVVNAYLNILFNKENLETAKAQYDFSQKQLEQVKDLVDAGVQPKANIYDTEATLSRDAQQVTIAENNFNLALLTLSQLLQVPFNGFDVEIIDVDTPSEALLYNEVTPVLNYALTNRNEIKIAEKDIENATLNTEISKSGYLPSVSVGYGFGSVWSESKNDFTKQAFFRELDLNKGHNFNLNVNIPIFSRFQNKTAVAKSKIQEENSKLRLEQAKLDLESNIQRAYTDAQAAFKAYDAAQKSLASQELAFNNSKERYDIGNMTAFDLEQARVQFINAQSSLINAKYDFVFKTKVLDFYMGKSLTN</sequence>
<evidence type="ECO:0000256" key="2">
    <source>
        <dbReference type="ARBA" id="ARBA00007613"/>
    </source>
</evidence>
<evidence type="ECO:0000256" key="5">
    <source>
        <dbReference type="ARBA" id="ARBA00022692"/>
    </source>
</evidence>
<dbReference type="InterPro" id="IPR003423">
    <property type="entry name" value="OMP_efflux"/>
</dbReference>
<keyword evidence="3" id="KW-0813">Transport</keyword>
<gene>
    <name evidence="8" type="ORF">M3P09_10340</name>
</gene>
<name>A0ABT0QEG9_9FLAO</name>
<accession>A0ABT0QEG9</accession>
<keyword evidence="7" id="KW-0998">Cell outer membrane</keyword>
<dbReference type="SUPFAM" id="SSF56954">
    <property type="entry name" value="Outer membrane efflux proteins (OEP)"/>
    <property type="match status" value="1"/>
</dbReference>
<dbReference type="PANTHER" id="PTHR30026:SF20">
    <property type="entry name" value="OUTER MEMBRANE PROTEIN TOLC"/>
    <property type="match status" value="1"/>
</dbReference>
<comment type="similarity">
    <text evidence="2">Belongs to the outer membrane factor (OMF) (TC 1.B.17) family.</text>
</comment>
<dbReference type="RefSeq" id="WP_249973070.1">
    <property type="nucleotide sequence ID" value="NZ_JAMFLZ010000004.1"/>
</dbReference>
<dbReference type="InterPro" id="IPR051906">
    <property type="entry name" value="TolC-like"/>
</dbReference>
<evidence type="ECO:0000256" key="4">
    <source>
        <dbReference type="ARBA" id="ARBA00022452"/>
    </source>
</evidence>
<evidence type="ECO:0000256" key="1">
    <source>
        <dbReference type="ARBA" id="ARBA00004442"/>
    </source>
</evidence>
<proteinExistence type="inferred from homology"/>
<keyword evidence="4" id="KW-1134">Transmembrane beta strand</keyword>
<protein>
    <submittedName>
        <fullName evidence="8">TolC family protein</fullName>
    </submittedName>
</protein>
<dbReference type="Pfam" id="PF02321">
    <property type="entry name" value="OEP"/>
    <property type="match status" value="2"/>
</dbReference>
<comment type="caution">
    <text evidence="8">The sequence shown here is derived from an EMBL/GenBank/DDBJ whole genome shotgun (WGS) entry which is preliminary data.</text>
</comment>
<keyword evidence="6" id="KW-0472">Membrane</keyword>
<evidence type="ECO:0000313" key="9">
    <source>
        <dbReference type="Proteomes" id="UP001165381"/>
    </source>
</evidence>
<comment type="subcellular location">
    <subcellularLocation>
        <location evidence="1">Cell outer membrane</location>
    </subcellularLocation>
</comment>
<evidence type="ECO:0000313" key="8">
    <source>
        <dbReference type="EMBL" id="MCL6295394.1"/>
    </source>
</evidence>